<evidence type="ECO:0000259" key="1">
    <source>
        <dbReference type="Pfam" id="PF01261"/>
    </source>
</evidence>
<dbReference type="Pfam" id="PF01261">
    <property type="entry name" value="AP_endonuc_2"/>
    <property type="match status" value="1"/>
</dbReference>
<dbReference type="GO" id="GO:0016853">
    <property type="term" value="F:isomerase activity"/>
    <property type="evidence" value="ECO:0007669"/>
    <property type="project" value="UniProtKB-KW"/>
</dbReference>
<proteinExistence type="predicted"/>
<dbReference type="InterPro" id="IPR036237">
    <property type="entry name" value="Xyl_isomerase-like_sf"/>
</dbReference>
<keyword evidence="3" id="KW-0413">Isomerase</keyword>
<dbReference type="Gene3D" id="3.20.20.150">
    <property type="entry name" value="Divalent-metal-dependent TIM barrel enzymes"/>
    <property type="match status" value="1"/>
</dbReference>
<dbReference type="Proteomes" id="UP000198548">
    <property type="component" value="Unassembled WGS sequence"/>
</dbReference>
<evidence type="ECO:0000313" key="5">
    <source>
        <dbReference type="Proteomes" id="UP000321425"/>
    </source>
</evidence>
<dbReference type="InterPro" id="IPR050312">
    <property type="entry name" value="IolE/XylAMocC-like"/>
</dbReference>
<dbReference type="PANTHER" id="PTHR12110:SF41">
    <property type="entry name" value="INOSOSE DEHYDRATASE"/>
    <property type="match status" value="1"/>
</dbReference>
<dbReference type="AlphaFoldDB" id="A0A1H7U4Z0"/>
<protein>
    <submittedName>
        <fullName evidence="2 3">Sugar phosphate isomerase</fullName>
    </submittedName>
</protein>
<dbReference type="EMBL" id="BJUX01000016">
    <property type="protein sequence ID" value="GEK89488.1"/>
    <property type="molecule type" value="Genomic_DNA"/>
</dbReference>
<reference evidence="2 5" key="2">
    <citation type="submission" date="2019-07" db="EMBL/GenBank/DDBJ databases">
        <title>Whole genome shotgun sequence of Alkalibacterium putridalgicola NBRC 103243.</title>
        <authorList>
            <person name="Hosoyama A."/>
            <person name="Uohara A."/>
            <person name="Ohji S."/>
            <person name="Ichikawa N."/>
        </authorList>
    </citation>
    <scope>NUCLEOTIDE SEQUENCE [LARGE SCALE GENOMIC DNA]</scope>
    <source>
        <strain evidence="2 5">NBRC 103243</strain>
    </source>
</reference>
<feature type="domain" description="Xylose isomerase-like TIM barrel" evidence="1">
    <location>
        <begin position="27"/>
        <end position="258"/>
    </location>
</feature>
<dbReference type="SUPFAM" id="SSF51658">
    <property type="entry name" value="Xylose isomerase-like"/>
    <property type="match status" value="1"/>
</dbReference>
<sequence length="287" mass="32409">MSQAKIGVQAMMLKEKFEELGAYETLKKVSELGYYSIEVSQIPMTPENVEAIKKASTDFGMEIASMSAGLKPMTEGQESLSTHFDKIVADCKAVGAEILRIGMLPFDAMASLDKVIAFAREANSYAEKLAEHGIKLYYHNHHIEFTKYDGKFLLDIIREEAPLLGFELDVHWVQRGGRNPIEVLKEYEGKVDLVHLKDYRVTQLPDEAFEALNNGDMEAFMQAFTNIIQFAELGEGTLDLPGIIEQSLKSGARYLLVEQDDQYGRDPFDCLATSRDYLYENGYKDLF</sequence>
<evidence type="ECO:0000313" key="2">
    <source>
        <dbReference type="EMBL" id="GEK89488.1"/>
    </source>
</evidence>
<evidence type="ECO:0000313" key="3">
    <source>
        <dbReference type="EMBL" id="SEL91327.1"/>
    </source>
</evidence>
<name>A0A1H7U4Z0_9LACT</name>
<dbReference type="EMBL" id="FOBL01000015">
    <property type="protein sequence ID" value="SEL91327.1"/>
    <property type="molecule type" value="Genomic_DNA"/>
</dbReference>
<dbReference type="PANTHER" id="PTHR12110">
    <property type="entry name" value="HYDROXYPYRUVATE ISOMERASE"/>
    <property type="match status" value="1"/>
</dbReference>
<organism evidence="3 4">
    <name type="scientific">Alkalibacterium putridalgicola</name>
    <dbReference type="NCBI Taxonomy" id="426703"/>
    <lineage>
        <taxon>Bacteria</taxon>
        <taxon>Bacillati</taxon>
        <taxon>Bacillota</taxon>
        <taxon>Bacilli</taxon>
        <taxon>Lactobacillales</taxon>
        <taxon>Carnobacteriaceae</taxon>
        <taxon>Alkalibacterium</taxon>
    </lineage>
</organism>
<dbReference type="Proteomes" id="UP000321425">
    <property type="component" value="Unassembled WGS sequence"/>
</dbReference>
<dbReference type="STRING" id="426703.SAMN04488100_11542"/>
<dbReference type="RefSeq" id="WP_177165488.1">
    <property type="nucleotide sequence ID" value="NZ_BJUX01000016.1"/>
</dbReference>
<reference evidence="3 4" key="1">
    <citation type="submission" date="2016-10" db="EMBL/GenBank/DDBJ databases">
        <authorList>
            <person name="de Groot N.N."/>
        </authorList>
    </citation>
    <scope>NUCLEOTIDE SEQUENCE [LARGE SCALE GENOMIC DNA]</scope>
    <source>
        <strain evidence="3 4">DSM 19182</strain>
    </source>
</reference>
<evidence type="ECO:0000313" key="4">
    <source>
        <dbReference type="Proteomes" id="UP000198548"/>
    </source>
</evidence>
<dbReference type="InterPro" id="IPR013022">
    <property type="entry name" value="Xyl_isomerase-like_TIM-brl"/>
</dbReference>
<gene>
    <name evidence="2" type="ORF">APU01nite_15270</name>
    <name evidence="3" type="ORF">SAMN04488100_11542</name>
</gene>
<accession>A0A1H7U4Z0</accession>
<keyword evidence="5" id="KW-1185">Reference proteome</keyword>